<evidence type="ECO:0000313" key="1">
    <source>
        <dbReference type="EMBL" id="CBH98900.1"/>
    </source>
</evidence>
<name>E6PVE3_9ZZZZ</name>
<proteinExistence type="predicted"/>
<accession>E6PVE3</accession>
<dbReference type="EMBL" id="CABM01000064">
    <property type="protein sequence ID" value="CBH98900.1"/>
    <property type="molecule type" value="Genomic_DNA"/>
</dbReference>
<sequence length="74" mass="8291">MMCGAGHNICLILKKLRLLCPRIARAAMHAVGSVWGASFYRNASGWLKTLFFRMDSVLTLPIHGDYTRINALLQ</sequence>
<dbReference type="AlphaFoldDB" id="E6PVE3"/>
<protein>
    <submittedName>
        <fullName evidence="1">Uncharacterized protein</fullName>
    </submittedName>
</protein>
<reference evidence="1" key="1">
    <citation type="submission" date="2009-10" db="EMBL/GenBank/DDBJ databases">
        <title>Diversity of trophic interactions inside an arsenic-rich microbial ecosystem.</title>
        <authorList>
            <person name="Bertin P.N."/>
            <person name="Heinrich-Salmeron A."/>
            <person name="Pelletier E."/>
            <person name="Goulhen-Chollet F."/>
            <person name="Arsene-Ploetze F."/>
            <person name="Gallien S."/>
            <person name="Calteau A."/>
            <person name="Vallenet D."/>
            <person name="Casiot C."/>
            <person name="Chane-Woon-Ming B."/>
            <person name="Giloteaux L."/>
            <person name="Barakat M."/>
            <person name="Bonnefoy V."/>
            <person name="Bruneel O."/>
            <person name="Chandler M."/>
            <person name="Cleiss J."/>
            <person name="Duran R."/>
            <person name="Elbaz-Poulichet F."/>
            <person name="Fonknechten N."/>
            <person name="Lauga B."/>
            <person name="Mornico D."/>
            <person name="Ortet P."/>
            <person name="Schaeffer C."/>
            <person name="Siguier P."/>
            <person name="Alexander Thil Smith A."/>
            <person name="Van Dorsselaer A."/>
            <person name="Weissenbach J."/>
            <person name="Medigue C."/>
            <person name="Le Paslier D."/>
        </authorList>
    </citation>
    <scope>NUCLEOTIDE SEQUENCE</scope>
</reference>
<comment type="caution">
    <text evidence="1">The sequence shown here is derived from an EMBL/GenBank/DDBJ whole genome shotgun (WGS) entry which is preliminary data.</text>
</comment>
<gene>
    <name evidence="1" type="ORF">CARN2_0074</name>
</gene>
<organism evidence="1">
    <name type="scientific">mine drainage metagenome</name>
    <dbReference type="NCBI Taxonomy" id="410659"/>
    <lineage>
        <taxon>unclassified sequences</taxon>
        <taxon>metagenomes</taxon>
        <taxon>ecological metagenomes</taxon>
    </lineage>
</organism>